<dbReference type="Gene3D" id="1.10.260.40">
    <property type="entry name" value="lambda repressor-like DNA-binding domains"/>
    <property type="match status" value="1"/>
</dbReference>
<feature type="region of interest" description="Disordered" evidence="1">
    <location>
        <begin position="288"/>
        <end position="348"/>
    </location>
</feature>
<feature type="compositionally biased region" description="Polar residues" evidence="1">
    <location>
        <begin position="337"/>
        <end position="348"/>
    </location>
</feature>
<dbReference type="Pfam" id="PF13413">
    <property type="entry name" value="HTH_25"/>
    <property type="match status" value="1"/>
</dbReference>
<accession>A0ABS2GYJ7</accession>
<protein>
    <submittedName>
        <fullName evidence="3">Helix-turn-helix domain-containing protein</fullName>
    </submittedName>
</protein>
<comment type="caution">
    <text evidence="3">The sequence shown here is derived from an EMBL/GenBank/DDBJ whole genome shotgun (WGS) entry which is preliminary data.</text>
</comment>
<feature type="compositionally biased region" description="Low complexity" evidence="1">
    <location>
        <begin position="290"/>
        <end position="336"/>
    </location>
</feature>
<dbReference type="PANTHER" id="PTHR34475">
    <property type="match status" value="1"/>
</dbReference>
<keyword evidence="2" id="KW-0472">Membrane</keyword>
<sequence>MSEEQDKQLNIGKKLKDARVANGLTLDDLQQATKIQKRYLIAIEDEKFDELPGDFYVRAFIKQYANTVGLNGNELLQEYDDYLPKTKTEDYSEHLNQAVETRRDGAKRTTAADRIDGIRRYLPTIIVSLIVIIVLAAIWVTAIARNHKDSSKIDSSSVSVSGESSKKKASSSSKKKTKQNNKIKFTESSRNANTVAYRTSKPLSKNTDLQISTTGSSTNSVNVDGRNRLNQTMVANDKKTVVLAKNANTVTIRVSNARVTKIKIGNQTLDFTDNNRYPATRVITITFGGSTTSSSSSSNTTRTASQNSTSNVQNNRTVQNRNSQVTTNNSSVNNQRTANNGNQTNNRQ</sequence>
<keyword evidence="4" id="KW-1185">Reference proteome</keyword>
<evidence type="ECO:0000313" key="4">
    <source>
        <dbReference type="Proteomes" id="UP000785625"/>
    </source>
</evidence>
<evidence type="ECO:0000313" key="3">
    <source>
        <dbReference type="EMBL" id="MBM6940209.1"/>
    </source>
</evidence>
<reference evidence="3 4" key="1">
    <citation type="journal article" date="2021" name="Sci. Rep.">
        <title>The distribution of antibiotic resistance genes in chicken gut microbiota commensals.</title>
        <authorList>
            <person name="Juricova H."/>
            <person name="Matiasovicova J."/>
            <person name="Kubasova T."/>
            <person name="Cejkova D."/>
            <person name="Rychlik I."/>
        </authorList>
    </citation>
    <scope>NUCLEOTIDE SEQUENCE [LARGE SCALE GENOMIC DNA]</scope>
    <source>
        <strain evidence="3 4">An574</strain>
    </source>
</reference>
<gene>
    <name evidence="3" type="ORF">H5975_01680</name>
</gene>
<feature type="compositionally biased region" description="Polar residues" evidence="1">
    <location>
        <begin position="186"/>
        <end position="211"/>
    </location>
</feature>
<proteinExistence type="predicted"/>
<dbReference type="InterPro" id="IPR010982">
    <property type="entry name" value="Lambda_DNA-bd_dom_sf"/>
</dbReference>
<evidence type="ECO:0000256" key="2">
    <source>
        <dbReference type="SAM" id="Phobius"/>
    </source>
</evidence>
<feature type="compositionally biased region" description="Basic residues" evidence="1">
    <location>
        <begin position="167"/>
        <end position="181"/>
    </location>
</feature>
<dbReference type="CDD" id="cd00093">
    <property type="entry name" value="HTH_XRE"/>
    <property type="match status" value="1"/>
</dbReference>
<keyword evidence="2" id="KW-1133">Transmembrane helix</keyword>
<feature type="region of interest" description="Disordered" evidence="1">
    <location>
        <begin position="151"/>
        <end position="221"/>
    </location>
</feature>
<feature type="transmembrane region" description="Helical" evidence="2">
    <location>
        <begin position="121"/>
        <end position="142"/>
    </location>
</feature>
<keyword evidence="2" id="KW-0812">Transmembrane</keyword>
<dbReference type="SUPFAM" id="SSF47413">
    <property type="entry name" value="lambda repressor-like DNA-binding domains"/>
    <property type="match status" value="1"/>
</dbReference>
<feature type="compositionally biased region" description="Low complexity" evidence="1">
    <location>
        <begin position="153"/>
        <end position="163"/>
    </location>
</feature>
<organism evidence="3 4">
    <name type="scientific">Limosilactobacillus coleohominis</name>
    <dbReference type="NCBI Taxonomy" id="181675"/>
    <lineage>
        <taxon>Bacteria</taxon>
        <taxon>Bacillati</taxon>
        <taxon>Bacillota</taxon>
        <taxon>Bacilli</taxon>
        <taxon>Lactobacillales</taxon>
        <taxon>Lactobacillaceae</taxon>
        <taxon>Limosilactobacillus</taxon>
    </lineage>
</organism>
<dbReference type="Proteomes" id="UP000785625">
    <property type="component" value="Unassembled WGS sequence"/>
</dbReference>
<evidence type="ECO:0000256" key="1">
    <source>
        <dbReference type="SAM" id="MobiDB-lite"/>
    </source>
</evidence>
<dbReference type="EMBL" id="JACJKU010000008">
    <property type="protein sequence ID" value="MBM6940209.1"/>
    <property type="molecule type" value="Genomic_DNA"/>
</dbReference>
<feature type="compositionally biased region" description="Low complexity" evidence="1">
    <location>
        <begin position="212"/>
        <end position="221"/>
    </location>
</feature>
<name>A0ABS2GYJ7_9LACO</name>
<dbReference type="PANTHER" id="PTHR34475:SF1">
    <property type="entry name" value="CYTOSKELETON PROTEIN RODZ"/>
    <property type="match status" value="1"/>
</dbReference>
<dbReference type="InterPro" id="IPR001387">
    <property type="entry name" value="Cro/C1-type_HTH"/>
</dbReference>
<dbReference type="RefSeq" id="WP_204784612.1">
    <property type="nucleotide sequence ID" value="NZ_CALVGD010000016.1"/>
</dbReference>
<dbReference type="InterPro" id="IPR050400">
    <property type="entry name" value="Bact_Cytoskel_RodZ"/>
</dbReference>